<keyword evidence="6 12" id="KW-1133">Transmembrane helix</keyword>
<dbReference type="AlphaFoldDB" id="H1YAV8"/>
<organism evidence="13 14">
    <name type="scientific">Mucilaginibacter paludis DSM 18603</name>
    <dbReference type="NCBI Taxonomy" id="714943"/>
    <lineage>
        <taxon>Bacteria</taxon>
        <taxon>Pseudomonadati</taxon>
        <taxon>Bacteroidota</taxon>
        <taxon>Sphingobacteriia</taxon>
        <taxon>Sphingobacteriales</taxon>
        <taxon>Sphingobacteriaceae</taxon>
        <taxon>Mucilaginibacter</taxon>
    </lineage>
</organism>
<evidence type="ECO:0000313" key="14">
    <source>
        <dbReference type="Proteomes" id="UP000002774"/>
    </source>
</evidence>
<keyword evidence="10" id="KW-0739">Sodium transport</keyword>
<accession>H1YAV8</accession>
<dbReference type="CDD" id="cd10326">
    <property type="entry name" value="SLC5sbd_NIS-like"/>
    <property type="match status" value="1"/>
</dbReference>
<dbReference type="InterPro" id="IPR051163">
    <property type="entry name" value="Sodium:Solute_Symporter_SSF"/>
</dbReference>
<keyword evidence="7" id="KW-0915">Sodium</keyword>
<evidence type="ECO:0000256" key="10">
    <source>
        <dbReference type="ARBA" id="ARBA00023201"/>
    </source>
</evidence>
<keyword evidence="4" id="KW-1003">Cell membrane</keyword>
<dbReference type="PANTHER" id="PTHR42985:SF47">
    <property type="entry name" value="INTEGRAL MEMBRANE TRANSPORT PROTEIN"/>
    <property type="match status" value="1"/>
</dbReference>
<feature type="transmembrane region" description="Helical" evidence="12">
    <location>
        <begin position="156"/>
        <end position="174"/>
    </location>
</feature>
<dbReference type="GO" id="GO:0005886">
    <property type="term" value="C:plasma membrane"/>
    <property type="evidence" value="ECO:0007669"/>
    <property type="project" value="UniProtKB-SubCell"/>
</dbReference>
<feature type="transmembrane region" description="Helical" evidence="12">
    <location>
        <begin position="77"/>
        <end position="102"/>
    </location>
</feature>
<evidence type="ECO:0000256" key="4">
    <source>
        <dbReference type="ARBA" id="ARBA00022475"/>
    </source>
</evidence>
<dbReference type="STRING" id="714943.Mucpa_5495"/>
<feature type="transmembrane region" description="Helical" evidence="12">
    <location>
        <begin position="123"/>
        <end position="150"/>
    </location>
</feature>
<comment type="similarity">
    <text evidence="2 11">Belongs to the sodium:solute symporter (SSF) (TC 2.A.21) family.</text>
</comment>
<keyword evidence="9 12" id="KW-0472">Membrane</keyword>
<feature type="transmembrane region" description="Helical" evidence="12">
    <location>
        <begin position="239"/>
        <end position="256"/>
    </location>
</feature>
<dbReference type="HOGENOM" id="CLU_018808_11_4_10"/>
<dbReference type="RefSeq" id="WP_008510849.1">
    <property type="nucleotide sequence ID" value="NZ_CM001403.1"/>
</dbReference>
<proteinExistence type="inferred from homology"/>
<keyword evidence="14" id="KW-1185">Reference proteome</keyword>
<evidence type="ECO:0000256" key="1">
    <source>
        <dbReference type="ARBA" id="ARBA00004651"/>
    </source>
</evidence>
<keyword evidence="5 12" id="KW-0812">Transmembrane</keyword>
<evidence type="ECO:0000256" key="9">
    <source>
        <dbReference type="ARBA" id="ARBA00023136"/>
    </source>
</evidence>
<dbReference type="eggNOG" id="COG0591">
    <property type="taxonomic scope" value="Bacteria"/>
</dbReference>
<evidence type="ECO:0000256" key="8">
    <source>
        <dbReference type="ARBA" id="ARBA00023065"/>
    </source>
</evidence>
<feature type="transmembrane region" description="Helical" evidence="12">
    <location>
        <begin position="43"/>
        <end position="65"/>
    </location>
</feature>
<feature type="transmembrane region" description="Helical" evidence="12">
    <location>
        <begin position="314"/>
        <end position="336"/>
    </location>
</feature>
<comment type="subcellular location">
    <subcellularLocation>
        <location evidence="1">Cell membrane</location>
        <topology evidence="1">Multi-pass membrane protein</topology>
    </subcellularLocation>
</comment>
<dbReference type="Proteomes" id="UP000002774">
    <property type="component" value="Chromosome"/>
</dbReference>
<evidence type="ECO:0000313" key="13">
    <source>
        <dbReference type="EMBL" id="EHQ29567.1"/>
    </source>
</evidence>
<feature type="transmembrane region" description="Helical" evidence="12">
    <location>
        <begin position="6"/>
        <end position="23"/>
    </location>
</feature>
<dbReference type="Gene3D" id="1.20.1730.10">
    <property type="entry name" value="Sodium/glucose cotransporter"/>
    <property type="match status" value="1"/>
</dbReference>
<dbReference type="EMBL" id="CM001403">
    <property type="protein sequence ID" value="EHQ29567.1"/>
    <property type="molecule type" value="Genomic_DNA"/>
</dbReference>
<dbReference type="PROSITE" id="PS50283">
    <property type="entry name" value="NA_SOLUT_SYMP_3"/>
    <property type="match status" value="1"/>
</dbReference>
<feature type="transmembrane region" description="Helical" evidence="12">
    <location>
        <begin position="277"/>
        <end position="302"/>
    </location>
</feature>
<evidence type="ECO:0000256" key="12">
    <source>
        <dbReference type="SAM" id="Phobius"/>
    </source>
</evidence>
<feature type="transmembrane region" description="Helical" evidence="12">
    <location>
        <begin position="460"/>
        <end position="483"/>
    </location>
</feature>
<dbReference type="PANTHER" id="PTHR42985">
    <property type="entry name" value="SODIUM-COUPLED MONOCARBOXYLATE TRANSPORTER"/>
    <property type="match status" value="1"/>
</dbReference>
<evidence type="ECO:0000256" key="7">
    <source>
        <dbReference type="ARBA" id="ARBA00023053"/>
    </source>
</evidence>
<protein>
    <submittedName>
        <fullName evidence="13">Na+/solute symporter</fullName>
    </submittedName>
</protein>
<dbReference type="Pfam" id="PF00474">
    <property type="entry name" value="SSF"/>
    <property type="match status" value="1"/>
</dbReference>
<dbReference type="OrthoDB" id="891563at2"/>
<feature type="transmembrane region" description="Helical" evidence="12">
    <location>
        <begin position="410"/>
        <end position="428"/>
    </location>
</feature>
<keyword evidence="8" id="KW-0406">Ion transport</keyword>
<feature type="transmembrane region" description="Helical" evidence="12">
    <location>
        <begin position="186"/>
        <end position="203"/>
    </location>
</feature>
<evidence type="ECO:0000256" key="3">
    <source>
        <dbReference type="ARBA" id="ARBA00022448"/>
    </source>
</evidence>
<gene>
    <name evidence="13" type="ORF">Mucpa_5495</name>
</gene>
<dbReference type="InterPro" id="IPR001734">
    <property type="entry name" value="Na/solute_symporter"/>
</dbReference>
<feature type="transmembrane region" description="Helical" evidence="12">
    <location>
        <begin position="379"/>
        <end position="398"/>
    </location>
</feature>
<sequence>MSPAILLSFIIGYFLVLILISYLTSRKSSDNDTFFVANRNSKWYLVAFGMIGTALSGVTFISVPGKVGAPTGDQFEYFQFVLGNAAGFIVIATVLLPLYYRLKLTSIYSYIEGALGTWSYKTAAGIFLISRVIGSAFRLYLVVIVLQKFIFDSYHVPFAVTVLICLLLIWSYTYKGGLKTIIITDSLQTFFLVSSVFLSIYFICRSLNMNVFEAADAIKNSSYSKIFFFNDLLANKFHFGKQFMGGLFITIAMVGLDQDLMQKNLSCKNIGEAQKNMFSFTGVFVIINIFFLSVGALLYMYAQKYGITVPKTDYLYPTLALNYLGLVPAVVFMFGLTAATFATTDSALTALTTSFCVDFLNFNKSENVNSKAMVRARHLVHIAFSGLMFLTIIIFNAINNDAVVSAIFKVASYTYGPLLGLYSFGLFVSRRQVEDKLVPFICLISPAVCYFLSLNSKTLFGGYVFDNELIIINGLITFVGLWITSSRKKELVAG</sequence>
<evidence type="ECO:0000256" key="6">
    <source>
        <dbReference type="ARBA" id="ARBA00022989"/>
    </source>
</evidence>
<keyword evidence="3" id="KW-0813">Transport</keyword>
<dbReference type="GO" id="GO:0015293">
    <property type="term" value="F:symporter activity"/>
    <property type="evidence" value="ECO:0007669"/>
    <property type="project" value="TreeGrafter"/>
</dbReference>
<name>H1YAV8_9SPHI</name>
<dbReference type="InterPro" id="IPR038377">
    <property type="entry name" value="Na/Glc_symporter_sf"/>
</dbReference>
<evidence type="ECO:0000256" key="2">
    <source>
        <dbReference type="ARBA" id="ARBA00006434"/>
    </source>
</evidence>
<feature type="transmembrane region" description="Helical" evidence="12">
    <location>
        <begin position="437"/>
        <end position="454"/>
    </location>
</feature>
<dbReference type="GO" id="GO:0006814">
    <property type="term" value="P:sodium ion transport"/>
    <property type="evidence" value="ECO:0007669"/>
    <property type="project" value="UniProtKB-KW"/>
</dbReference>
<reference evidence="13" key="1">
    <citation type="submission" date="2011-09" db="EMBL/GenBank/DDBJ databases">
        <title>The permanent draft genome of Mucilaginibacter paludis DSM 18603.</title>
        <authorList>
            <consortium name="US DOE Joint Genome Institute (JGI-PGF)"/>
            <person name="Lucas S."/>
            <person name="Han J."/>
            <person name="Lapidus A."/>
            <person name="Bruce D."/>
            <person name="Goodwin L."/>
            <person name="Pitluck S."/>
            <person name="Peters L."/>
            <person name="Kyrpides N."/>
            <person name="Mavromatis K."/>
            <person name="Ivanova N."/>
            <person name="Mikhailova N."/>
            <person name="Held B."/>
            <person name="Detter J.C."/>
            <person name="Tapia R."/>
            <person name="Han C."/>
            <person name="Land M."/>
            <person name="Hauser L."/>
            <person name="Markowitz V."/>
            <person name="Cheng J.-F."/>
            <person name="Hugenholtz P."/>
            <person name="Woyke T."/>
            <person name="Wu D."/>
            <person name="Tindall B."/>
            <person name="Brambilla E."/>
            <person name="Klenk H.-P."/>
            <person name="Eisen J.A."/>
        </authorList>
    </citation>
    <scope>NUCLEOTIDE SEQUENCE [LARGE SCALE GENOMIC DNA]</scope>
    <source>
        <strain evidence="13">DSM 18603</strain>
    </source>
</reference>
<evidence type="ECO:0000256" key="5">
    <source>
        <dbReference type="ARBA" id="ARBA00022692"/>
    </source>
</evidence>
<evidence type="ECO:0000256" key="11">
    <source>
        <dbReference type="RuleBase" id="RU362091"/>
    </source>
</evidence>